<dbReference type="InterPro" id="IPR000845">
    <property type="entry name" value="Nucleoside_phosphorylase_d"/>
</dbReference>
<feature type="domain" description="Sigma-54 factor interaction" evidence="1">
    <location>
        <begin position="257"/>
        <end position="425"/>
    </location>
</feature>
<dbReference type="GO" id="GO:0008930">
    <property type="term" value="F:methylthioadenosine nucleosidase activity"/>
    <property type="evidence" value="ECO:0007669"/>
    <property type="project" value="TreeGrafter"/>
</dbReference>
<dbReference type="SUPFAM" id="SSF48371">
    <property type="entry name" value="ARM repeat"/>
    <property type="match status" value="2"/>
</dbReference>
<reference evidence="3" key="1">
    <citation type="submission" date="2016-10" db="EMBL/GenBank/DDBJ databases">
        <authorList>
            <person name="Varghese N."/>
            <person name="Submissions S."/>
        </authorList>
    </citation>
    <scope>NUCLEOTIDE SEQUENCE [LARGE SCALE GENOMIC DNA]</scope>
    <source>
        <strain evidence="3">DSM 44260</strain>
    </source>
</reference>
<evidence type="ECO:0000313" key="3">
    <source>
        <dbReference type="Proteomes" id="UP000199051"/>
    </source>
</evidence>
<dbReference type="Pfam" id="PF13646">
    <property type="entry name" value="HEAT_2"/>
    <property type="match status" value="1"/>
</dbReference>
<dbReference type="EMBL" id="FOGI01000003">
    <property type="protein sequence ID" value="SER37727.1"/>
    <property type="molecule type" value="Genomic_DNA"/>
</dbReference>
<dbReference type="GO" id="GO:0005524">
    <property type="term" value="F:ATP binding"/>
    <property type="evidence" value="ECO:0007669"/>
    <property type="project" value="InterPro"/>
</dbReference>
<dbReference type="AlphaFoldDB" id="A0A1H9NPR1"/>
<dbReference type="InterPro" id="IPR011989">
    <property type="entry name" value="ARM-like"/>
</dbReference>
<dbReference type="InterPro" id="IPR035994">
    <property type="entry name" value="Nucleoside_phosphorylase_sf"/>
</dbReference>
<dbReference type="GO" id="GO:0006355">
    <property type="term" value="P:regulation of DNA-templated transcription"/>
    <property type="evidence" value="ECO:0007669"/>
    <property type="project" value="InterPro"/>
</dbReference>
<evidence type="ECO:0000259" key="1">
    <source>
        <dbReference type="PROSITE" id="PS50045"/>
    </source>
</evidence>
<dbReference type="GO" id="GO:0009116">
    <property type="term" value="P:nucleoside metabolic process"/>
    <property type="evidence" value="ECO:0007669"/>
    <property type="project" value="InterPro"/>
</dbReference>
<dbReference type="RefSeq" id="WP_177215474.1">
    <property type="nucleotide sequence ID" value="NZ_FOGI01000003.1"/>
</dbReference>
<organism evidence="2 3">
    <name type="scientific">Actinokineospora terrae</name>
    <dbReference type="NCBI Taxonomy" id="155974"/>
    <lineage>
        <taxon>Bacteria</taxon>
        <taxon>Bacillati</taxon>
        <taxon>Actinomycetota</taxon>
        <taxon>Actinomycetes</taxon>
        <taxon>Pseudonocardiales</taxon>
        <taxon>Pseudonocardiaceae</taxon>
        <taxon>Actinokineospora</taxon>
    </lineage>
</organism>
<dbReference type="GO" id="GO:0008782">
    <property type="term" value="F:adenosylhomocysteine nucleosidase activity"/>
    <property type="evidence" value="ECO:0007669"/>
    <property type="project" value="TreeGrafter"/>
</dbReference>
<dbReference type="PANTHER" id="PTHR46832">
    <property type="entry name" value="5'-METHYLTHIOADENOSINE/S-ADENOSYLHOMOCYSTEINE NUCLEOSIDASE"/>
    <property type="match status" value="1"/>
</dbReference>
<dbReference type="GO" id="GO:0019284">
    <property type="term" value="P:L-methionine salvage from S-adenosylmethionine"/>
    <property type="evidence" value="ECO:0007669"/>
    <property type="project" value="TreeGrafter"/>
</dbReference>
<feature type="non-terminal residue" evidence="2">
    <location>
        <position position="1"/>
    </location>
</feature>
<dbReference type="Gene3D" id="3.40.50.1580">
    <property type="entry name" value="Nucleoside phosphorylase domain"/>
    <property type="match status" value="1"/>
</dbReference>
<protein>
    <submittedName>
        <fullName evidence="2">HEAT repeat</fullName>
    </submittedName>
</protein>
<evidence type="ECO:0000313" key="2">
    <source>
        <dbReference type="EMBL" id="SER37727.1"/>
    </source>
</evidence>
<dbReference type="Pfam" id="PF01048">
    <property type="entry name" value="PNP_UDP_1"/>
    <property type="match status" value="1"/>
</dbReference>
<dbReference type="InterPro" id="IPR004155">
    <property type="entry name" value="PBS_lyase_HEAT"/>
</dbReference>
<dbReference type="PROSITE" id="PS50045">
    <property type="entry name" value="SIGMA54_INTERACT_4"/>
    <property type="match status" value="1"/>
</dbReference>
<dbReference type="InterPro" id="IPR002078">
    <property type="entry name" value="Sigma_54_int"/>
</dbReference>
<sequence length="594" mass="63967">VRGSAANALGLIGDTLAIPALTTALTQDTDSYTRGSAANALGRIGSTLAVPALTTTLTQDTDSVVRGSAATALGRIGDVHTAEVLRTTIGNPEESLLTRRAAVGSLLHMDTGDEAWVTEVADQLNFSPSDRQGRALRGALVNLLARKEITPETKAWLVGVIYRDPDPMNRTTALEGLARAGRADPDLIKFTIAPERPRSDKRPRDTDRGVCGTAAKAVVRAAADHPAYTESLLPSVAHLLAQKDTHKSTINPPLGHLRLLPLPVAERVFTRLVELIGDRRTDNPYLDKALAESQQDLAERKQVRAEVESFASNPEAVLMGFREQRKSRFEVTAPEIDDKCHVALLTAVPVETKALFQVLDERGIATVGVQRDGRYYDVFELSSTGQAPVRVATTQATDQGGPSAAAVTRDLLSAFRPDLVFLIGVCGGFDEHGVALGDVLFAREVFDYGPEKVRPEGGGLRPQVYRTDEQVLRLVNWLHTRGRLDASLGGARLVVKDFASGEKVVAWRESELRAQLVGLSADMGGVETEAHGVMHAVWEAFKAREFVGGAVLKCVSDLGDEEMGMNKEDKQTKAALRAARVALDVAAAFRRSDG</sequence>
<gene>
    <name evidence="2" type="ORF">SAMN04487818_10361</name>
</gene>
<dbReference type="PROSITE" id="PS50077">
    <property type="entry name" value="HEAT_REPEAT"/>
    <property type="match status" value="1"/>
</dbReference>
<dbReference type="SMART" id="SM00567">
    <property type="entry name" value="EZ_HEAT"/>
    <property type="match status" value="3"/>
</dbReference>
<accession>A0A1H9NPR1</accession>
<dbReference type="InterPro" id="IPR016024">
    <property type="entry name" value="ARM-type_fold"/>
</dbReference>
<dbReference type="Proteomes" id="UP000199051">
    <property type="component" value="Unassembled WGS sequence"/>
</dbReference>
<dbReference type="PANTHER" id="PTHR46832:SF1">
    <property type="entry name" value="5'-METHYLTHIOADENOSINE_S-ADENOSYLHOMOCYSTEINE NUCLEOSIDASE"/>
    <property type="match status" value="1"/>
</dbReference>
<proteinExistence type="predicted"/>
<dbReference type="SUPFAM" id="SSF53167">
    <property type="entry name" value="Purine and uridine phosphorylases"/>
    <property type="match status" value="1"/>
</dbReference>
<dbReference type="GO" id="GO:0005829">
    <property type="term" value="C:cytosol"/>
    <property type="evidence" value="ECO:0007669"/>
    <property type="project" value="TreeGrafter"/>
</dbReference>
<dbReference type="STRING" id="155974.SAMN04487818_10361"/>
<dbReference type="Gene3D" id="1.25.10.10">
    <property type="entry name" value="Leucine-rich Repeat Variant"/>
    <property type="match status" value="1"/>
</dbReference>
<dbReference type="InterPro" id="IPR021133">
    <property type="entry name" value="HEAT_type_2"/>
</dbReference>
<keyword evidence="3" id="KW-1185">Reference proteome</keyword>
<name>A0A1H9NPR1_9PSEU</name>